<evidence type="ECO:0000313" key="2">
    <source>
        <dbReference type="EMBL" id="GFR44547.1"/>
    </source>
</evidence>
<gene>
    <name evidence="2" type="ORF">Agub_g5818</name>
</gene>
<comment type="caution">
    <text evidence="2">The sequence shown here is derived from an EMBL/GenBank/DDBJ whole genome shotgun (WGS) entry which is preliminary data.</text>
</comment>
<proteinExistence type="predicted"/>
<keyword evidence="3" id="KW-1185">Reference proteome</keyword>
<feature type="non-terminal residue" evidence="2">
    <location>
        <position position="1"/>
    </location>
</feature>
<evidence type="ECO:0000313" key="3">
    <source>
        <dbReference type="Proteomes" id="UP001054857"/>
    </source>
</evidence>
<reference evidence="2 3" key="1">
    <citation type="journal article" date="2021" name="Sci. Rep.">
        <title>Genome sequencing of the multicellular alga Astrephomene provides insights into convergent evolution of germ-soma differentiation.</title>
        <authorList>
            <person name="Yamashita S."/>
            <person name="Yamamoto K."/>
            <person name="Matsuzaki R."/>
            <person name="Suzuki S."/>
            <person name="Yamaguchi H."/>
            <person name="Hirooka S."/>
            <person name="Minakuchi Y."/>
            <person name="Miyagishima S."/>
            <person name="Kawachi M."/>
            <person name="Toyoda A."/>
            <person name="Nozaki H."/>
        </authorList>
    </citation>
    <scope>NUCLEOTIDE SEQUENCE [LARGE SCALE GENOMIC DNA]</scope>
    <source>
        <strain evidence="2 3">NIES-4017</strain>
    </source>
</reference>
<dbReference type="EMBL" id="BMAR01000008">
    <property type="protein sequence ID" value="GFR44547.1"/>
    <property type="molecule type" value="Genomic_DNA"/>
</dbReference>
<name>A0AAD3DQ15_9CHLO</name>
<dbReference type="InterPro" id="IPR038516">
    <property type="entry name" value="AAR2_N_sf"/>
</dbReference>
<dbReference type="Pfam" id="PF20981">
    <property type="entry name" value="AAR2_1st"/>
    <property type="match status" value="1"/>
</dbReference>
<dbReference type="AlphaFoldDB" id="A0AAD3DQ15"/>
<dbReference type="GO" id="GO:0000244">
    <property type="term" value="P:spliceosomal tri-snRNP complex assembly"/>
    <property type="evidence" value="ECO:0007669"/>
    <property type="project" value="TreeGrafter"/>
</dbReference>
<dbReference type="Proteomes" id="UP001054857">
    <property type="component" value="Unassembled WGS sequence"/>
</dbReference>
<protein>
    <recommendedName>
        <fullName evidence="1">AAR2 N-terminal domain-containing protein</fullName>
    </recommendedName>
</protein>
<dbReference type="PANTHER" id="PTHR12689">
    <property type="entry name" value="A1 CISTRON SPLICING FACTOR AAR2-RELATED"/>
    <property type="match status" value="1"/>
</dbReference>
<feature type="domain" description="AAR2 N-terminal" evidence="1">
    <location>
        <begin position="23"/>
        <end position="177"/>
    </location>
</feature>
<organism evidence="2 3">
    <name type="scientific">Astrephomene gubernaculifera</name>
    <dbReference type="NCBI Taxonomy" id="47775"/>
    <lineage>
        <taxon>Eukaryota</taxon>
        <taxon>Viridiplantae</taxon>
        <taxon>Chlorophyta</taxon>
        <taxon>core chlorophytes</taxon>
        <taxon>Chlorophyceae</taxon>
        <taxon>CS clade</taxon>
        <taxon>Chlamydomonadales</taxon>
        <taxon>Astrephomenaceae</taxon>
        <taxon>Astrephomene</taxon>
    </lineage>
</organism>
<sequence length="179" mass="19156">MDGQAPYAVRLDPGVAQQLADQGGALLILDLPEGSYFGIDHMAFHCGPRFRGIKMLPPGPHFVCYSVPGSQRHGGGMGPLTGFFVNITAATAAGATGAAGSGSRSTTAGGGTVIVRRYDATQELLVGLPEEEAERYAQGVRRYEFDWGLAPYNLNAWRQWRELTSCLDARIMEALQPIG</sequence>
<evidence type="ECO:0000259" key="1">
    <source>
        <dbReference type="Pfam" id="PF20981"/>
    </source>
</evidence>
<dbReference type="InterPro" id="IPR033647">
    <property type="entry name" value="Aar2_N"/>
</dbReference>
<dbReference type="InterPro" id="IPR007946">
    <property type="entry name" value="AAR2"/>
</dbReference>
<dbReference type="Gene3D" id="2.60.34.20">
    <property type="match status" value="1"/>
</dbReference>
<dbReference type="PANTHER" id="PTHR12689:SF4">
    <property type="entry name" value="PROTEIN AAR2 HOMOLOG"/>
    <property type="match status" value="1"/>
</dbReference>
<accession>A0AAD3DQ15</accession>
<dbReference type="CDD" id="cd13777">
    <property type="entry name" value="Aar2_N"/>
    <property type="match status" value="1"/>
</dbReference>